<dbReference type="PIRSF" id="PIRSF005557">
    <property type="entry name" value="Sialyl_trans"/>
    <property type="match status" value="1"/>
</dbReference>
<dbReference type="InterPro" id="IPR051757">
    <property type="entry name" value="Beta-gal_alpha2-3_sialyltrans"/>
</dbReference>
<evidence type="ECO:0000313" key="25">
    <source>
        <dbReference type="Ensembl" id="ENSGWIP00000027238.1"/>
    </source>
</evidence>
<reference evidence="25" key="3">
    <citation type="submission" date="2025-09" db="UniProtKB">
        <authorList>
            <consortium name="Ensembl"/>
        </authorList>
    </citation>
    <scope>IDENTIFICATION</scope>
</reference>
<keyword evidence="12 24" id="KW-0472">Membrane</keyword>
<keyword evidence="9" id="KW-0735">Signal-anchor</keyword>
<dbReference type="GO" id="GO:1901137">
    <property type="term" value="P:carbohydrate derivative biosynthetic process"/>
    <property type="evidence" value="ECO:0007669"/>
    <property type="project" value="UniProtKB-ARBA"/>
</dbReference>
<comment type="similarity">
    <text evidence="4">Belongs to the glycosyltransferase 29 family.</text>
</comment>
<evidence type="ECO:0000256" key="22">
    <source>
        <dbReference type="ARBA" id="ARBA00042991"/>
    </source>
</evidence>
<evidence type="ECO:0000256" key="4">
    <source>
        <dbReference type="ARBA" id="ARBA00006003"/>
    </source>
</evidence>
<evidence type="ECO:0000256" key="20">
    <source>
        <dbReference type="ARBA" id="ARBA00042448"/>
    </source>
</evidence>
<dbReference type="PANTHER" id="PTHR46032:SF6">
    <property type="entry name" value="CMP-N-ACETYLNEURAMINATE-BETA-GALACTOSAMIDE-ALPHA-2,3-SIALYLTRANSFERASE 1"/>
    <property type="match status" value="1"/>
</dbReference>
<organism evidence="25 26">
    <name type="scientific">Gouania willdenowi</name>
    <name type="common">Blunt-snouted clingfish</name>
    <name type="synonym">Lepadogaster willdenowi</name>
    <dbReference type="NCBI Taxonomy" id="441366"/>
    <lineage>
        <taxon>Eukaryota</taxon>
        <taxon>Metazoa</taxon>
        <taxon>Chordata</taxon>
        <taxon>Craniata</taxon>
        <taxon>Vertebrata</taxon>
        <taxon>Euteleostomi</taxon>
        <taxon>Actinopterygii</taxon>
        <taxon>Neopterygii</taxon>
        <taxon>Teleostei</taxon>
        <taxon>Neoteleostei</taxon>
        <taxon>Acanthomorphata</taxon>
        <taxon>Ovalentaria</taxon>
        <taxon>Blenniimorphae</taxon>
        <taxon>Blenniiformes</taxon>
        <taxon>Gobiesocoidei</taxon>
        <taxon>Gobiesocidae</taxon>
        <taxon>Gobiesocinae</taxon>
        <taxon>Gouania</taxon>
    </lineage>
</organism>
<dbReference type="InterPro" id="IPR038578">
    <property type="entry name" value="GT29-like_sf"/>
</dbReference>
<evidence type="ECO:0000256" key="3">
    <source>
        <dbReference type="ARBA" id="ARBA00004922"/>
    </source>
</evidence>
<dbReference type="GO" id="GO:0032580">
    <property type="term" value="C:Golgi cisterna membrane"/>
    <property type="evidence" value="ECO:0007669"/>
    <property type="project" value="UniProtKB-SubCell"/>
</dbReference>
<dbReference type="GO" id="GO:0005576">
    <property type="term" value="C:extracellular region"/>
    <property type="evidence" value="ECO:0007669"/>
    <property type="project" value="UniProtKB-SubCell"/>
</dbReference>
<evidence type="ECO:0000256" key="11">
    <source>
        <dbReference type="ARBA" id="ARBA00023034"/>
    </source>
</evidence>
<evidence type="ECO:0000256" key="15">
    <source>
        <dbReference type="ARBA" id="ARBA00039107"/>
    </source>
</evidence>
<evidence type="ECO:0000256" key="12">
    <source>
        <dbReference type="ARBA" id="ARBA00023136"/>
    </source>
</evidence>
<evidence type="ECO:0000256" key="21">
    <source>
        <dbReference type="ARBA" id="ARBA00042682"/>
    </source>
</evidence>
<evidence type="ECO:0000256" key="16">
    <source>
        <dbReference type="ARBA" id="ARBA00040101"/>
    </source>
</evidence>
<keyword evidence="11" id="KW-0333">Golgi apparatus</keyword>
<keyword evidence="5" id="KW-0964">Secreted</keyword>
<dbReference type="GO" id="GO:0003836">
    <property type="term" value="F:beta-galactoside (CMP) alpha-2,3-sialyltransferase activity"/>
    <property type="evidence" value="ECO:0007669"/>
    <property type="project" value="UniProtKB-EC"/>
</dbReference>
<evidence type="ECO:0000256" key="24">
    <source>
        <dbReference type="SAM" id="Phobius"/>
    </source>
</evidence>
<dbReference type="InterPro" id="IPR012163">
    <property type="entry name" value="Sialyl_trans"/>
</dbReference>
<evidence type="ECO:0000256" key="1">
    <source>
        <dbReference type="ARBA" id="ARBA00004447"/>
    </source>
</evidence>
<dbReference type="EC" id="2.4.3.4" evidence="15"/>
<keyword evidence="6" id="KW-0328">Glycosyltransferase</keyword>
<dbReference type="FunFam" id="3.90.1480.20:FF:000015">
    <property type="entry name" value="Lactosylceramide alpha-2,3-sialyltransferase"/>
    <property type="match status" value="1"/>
</dbReference>
<dbReference type="AlphaFoldDB" id="A0A8C5EUU0"/>
<keyword evidence="26" id="KW-1185">Reference proteome</keyword>
<evidence type="ECO:0000256" key="8">
    <source>
        <dbReference type="ARBA" id="ARBA00022692"/>
    </source>
</evidence>
<keyword evidence="7" id="KW-0808">Transferase</keyword>
<keyword evidence="8 24" id="KW-0812">Transmembrane</keyword>
<protein>
    <recommendedName>
        <fullName evidence="16">CMP-N-acetylneuraminate-beta-galactosamide-alpha-2,3-sialyltransferase 1</fullName>
        <ecNumber evidence="15">2.4.3.4</ecNumber>
    </recommendedName>
    <alternativeName>
        <fullName evidence="22">Gal-NAc6S</fullName>
    </alternativeName>
    <alternativeName>
        <fullName evidence="20">Gal-beta-1,3-GalNAc-alpha-2,3-sialyltransferase</fullName>
    </alternativeName>
    <alternativeName>
        <fullName evidence="18">ST3Gal I</fullName>
    </alternativeName>
    <alternativeName>
        <fullName evidence="19">ST3GalA.1</fullName>
    </alternativeName>
    <alternativeName>
        <fullName evidence="17">ST3O</fullName>
    </alternativeName>
    <alternativeName>
        <fullName evidence="21">Sialyltransferase 4A</fullName>
    </alternativeName>
</protein>
<dbReference type="PANTHER" id="PTHR46032">
    <property type="entry name" value="ALPHA-2,3-SIALYLTRANSFERASE ST3GAL I ISOFORM X1"/>
    <property type="match status" value="1"/>
</dbReference>
<comment type="subcellular location">
    <subcellularLocation>
        <location evidence="1">Golgi apparatus</location>
        <location evidence="1">Golgi stack membrane</location>
        <topology evidence="1">Single-pass type II membrane protein</topology>
    </subcellularLocation>
    <subcellularLocation>
        <location evidence="2">Secreted</location>
    </subcellularLocation>
</comment>
<evidence type="ECO:0000256" key="6">
    <source>
        <dbReference type="ARBA" id="ARBA00022676"/>
    </source>
</evidence>
<name>A0A8C5EUU0_GOUWI</name>
<evidence type="ECO:0000256" key="23">
    <source>
        <dbReference type="PIRSR" id="PIRSR005557-2"/>
    </source>
</evidence>
<dbReference type="InterPro" id="IPR001675">
    <property type="entry name" value="Glyco_trans_29"/>
</dbReference>
<reference evidence="25" key="1">
    <citation type="submission" date="2020-06" db="EMBL/GenBank/DDBJ databases">
        <authorList>
            <consortium name="Wellcome Sanger Institute Data Sharing"/>
        </authorList>
    </citation>
    <scope>NUCLEOTIDE SEQUENCE [LARGE SCALE GENOMIC DNA]</scope>
</reference>
<evidence type="ECO:0000256" key="2">
    <source>
        <dbReference type="ARBA" id="ARBA00004613"/>
    </source>
</evidence>
<evidence type="ECO:0000256" key="9">
    <source>
        <dbReference type="ARBA" id="ARBA00022968"/>
    </source>
</evidence>
<sequence>MQCWMKLQFLFVVLMCISIAGLFFGLWIVSLSFHRDQQPRHCACDECLTKGESCFTELINEAPKPFLSTTHRPTEDGFKWWKGIQRSKCNYTVYNSTLDEVFKKFPAFPKVIEPGPDRCITCAVVGNSGHLNGSRFGSLIDSHDYVIRMNRGRTKTYEADVGTKTTHHAMYPESFIKLEQNTTHFLFFPFKQTDFDWLFKKFDPIRLNYLRKGRYPSTGFLTFAVSLYMCDKVDVFGFGADKDGNWNHYFENLRNKKLKTGNHPGDFEYNILQKLNKKKKIQFFQRPIF</sequence>
<evidence type="ECO:0000256" key="17">
    <source>
        <dbReference type="ARBA" id="ARBA00041507"/>
    </source>
</evidence>
<dbReference type="Proteomes" id="UP000694680">
    <property type="component" value="Chromosome 14"/>
</dbReference>
<dbReference type="GO" id="GO:0097503">
    <property type="term" value="P:sialylation"/>
    <property type="evidence" value="ECO:0007669"/>
    <property type="project" value="TreeGrafter"/>
</dbReference>
<evidence type="ECO:0000256" key="13">
    <source>
        <dbReference type="ARBA" id="ARBA00023157"/>
    </source>
</evidence>
<feature type="transmembrane region" description="Helical" evidence="24">
    <location>
        <begin position="7"/>
        <end position="29"/>
    </location>
</feature>
<feature type="disulfide bond" evidence="23">
    <location>
        <begin position="122"/>
        <end position="230"/>
    </location>
</feature>
<comment type="pathway">
    <text evidence="3">Protein modification; protein glycosylation.</text>
</comment>
<evidence type="ECO:0000256" key="7">
    <source>
        <dbReference type="ARBA" id="ARBA00022679"/>
    </source>
</evidence>
<evidence type="ECO:0000256" key="10">
    <source>
        <dbReference type="ARBA" id="ARBA00022989"/>
    </source>
</evidence>
<accession>A0A8C5EUU0</accession>
<keyword evidence="10 24" id="KW-1133">Transmembrane helix</keyword>
<evidence type="ECO:0000313" key="26">
    <source>
        <dbReference type="Proteomes" id="UP000694680"/>
    </source>
</evidence>
<keyword evidence="13" id="KW-1015">Disulfide bond</keyword>
<reference evidence="25" key="2">
    <citation type="submission" date="2025-08" db="UniProtKB">
        <authorList>
            <consortium name="Ensembl"/>
        </authorList>
    </citation>
    <scope>IDENTIFICATION</scope>
</reference>
<dbReference type="Gene3D" id="3.90.1480.20">
    <property type="entry name" value="Glycosyl transferase family 29"/>
    <property type="match status" value="1"/>
</dbReference>
<evidence type="ECO:0000256" key="5">
    <source>
        <dbReference type="ARBA" id="ARBA00022525"/>
    </source>
</evidence>
<dbReference type="Pfam" id="PF00777">
    <property type="entry name" value="Glyco_transf_29"/>
    <property type="match status" value="2"/>
</dbReference>
<evidence type="ECO:0000256" key="18">
    <source>
        <dbReference type="ARBA" id="ARBA00041997"/>
    </source>
</evidence>
<evidence type="ECO:0000256" key="14">
    <source>
        <dbReference type="ARBA" id="ARBA00023180"/>
    </source>
</evidence>
<keyword evidence="14" id="KW-0325">Glycoprotein</keyword>
<evidence type="ECO:0000256" key="19">
    <source>
        <dbReference type="ARBA" id="ARBA00042022"/>
    </source>
</evidence>
<dbReference type="Ensembl" id="ENSGWIT00000029737.1">
    <property type="protein sequence ID" value="ENSGWIP00000027238.1"/>
    <property type="gene ID" value="ENSGWIG00000014255.1"/>
</dbReference>
<proteinExistence type="inferred from homology"/>